<keyword evidence="3" id="KW-0460">Magnesium</keyword>
<dbReference type="InterPro" id="IPR046945">
    <property type="entry name" value="RHMD-like"/>
</dbReference>
<dbReference type="InterPro" id="IPR013341">
    <property type="entry name" value="Mandelate_racemase_N_dom"/>
</dbReference>
<feature type="region of interest" description="Disordered" evidence="4">
    <location>
        <begin position="1"/>
        <end position="21"/>
    </location>
</feature>
<dbReference type="GO" id="GO:0016052">
    <property type="term" value="P:carbohydrate catabolic process"/>
    <property type="evidence" value="ECO:0007669"/>
    <property type="project" value="TreeGrafter"/>
</dbReference>
<organism evidence="6 7">
    <name type="scientific">Nocardia otitidiscaviarum</name>
    <dbReference type="NCBI Taxonomy" id="1823"/>
    <lineage>
        <taxon>Bacteria</taxon>
        <taxon>Bacillati</taxon>
        <taxon>Actinomycetota</taxon>
        <taxon>Actinomycetes</taxon>
        <taxon>Mycobacteriales</taxon>
        <taxon>Nocardiaceae</taxon>
        <taxon>Nocardia</taxon>
    </lineage>
</organism>
<keyword evidence="2" id="KW-0479">Metal-binding</keyword>
<evidence type="ECO:0000256" key="4">
    <source>
        <dbReference type="SAM" id="MobiDB-lite"/>
    </source>
</evidence>
<sequence>MGDTITAVSIRPLPPTPTQAPDCQVLPDWACPAQRPPAGRVWPESAVRFAVEVVDSTGVAGTFGPVSASVAAVVRDQVAPVVVGCDVDAWRVLASPALAGRHVHGAHVRLAVSAVELAAWDLRSLHHGAAVGALVGGQRRTQVPVYASALGIDIDHPLAADIAAWLTDTGFWASKWALPGADRGEPPSRDAQRLRRLRDAVGDAARLCVDVGGRWPLDYARQMLPALAEVGVSWIEEPGAVPASDLLAYGLARAEGEHDYDPADQLRALSGDVQIWQPDPSWCGGLAHTLAMVELAGLRGIRTIPHGGGLAAALALAEAAPAHLVPAIEYHLTLEPLRQAAQLHPLIPVHGTLTPRTAPGLTSGYRLATTEVTGANA</sequence>
<dbReference type="Gene3D" id="3.20.20.120">
    <property type="entry name" value="Enolase-like C-terminal domain"/>
    <property type="match status" value="1"/>
</dbReference>
<dbReference type="InterPro" id="IPR029065">
    <property type="entry name" value="Enolase_C-like"/>
</dbReference>
<evidence type="ECO:0000256" key="2">
    <source>
        <dbReference type="ARBA" id="ARBA00022723"/>
    </source>
</evidence>
<dbReference type="Pfam" id="PF13378">
    <property type="entry name" value="MR_MLE_C"/>
    <property type="match status" value="1"/>
</dbReference>
<dbReference type="EC" id="4.2.1.90" evidence="6"/>
<dbReference type="PANTHER" id="PTHR13794">
    <property type="entry name" value="ENOLASE SUPERFAMILY, MANDELATE RACEMASE"/>
    <property type="match status" value="1"/>
</dbReference>
<evidence type="ECO:0000313" key="7">
    <source>
        <dbReference type="Proteomes" id="UP000255467"/>
    </source>
</evidence>
<feature type="domain" description="Mandelate racemase/muconate lactonizing enzyme C-terminal" evidence="5">
    <location>
        <begin position="155"/>
        <end position="259"/>
    </location>
</feature>
<dbReference type="GO" id="GO:0050032">
    <property type="term" value="F:L-rhamnonate dehydratase activity"/>
    <property type="evidence" value="ECO:0007669"/>
    <property type="project" value="UniProtKB-EC"/>
</dbReference>
<evidence type="ECO:0000313" key="6">
    <source>
        <dbReference type="EMBL" id="SUD49593.1"/>
    </source>
</evidence>
<accession>A0A379JNJ3</accession>
<keyword evidence="6" id="KW-0456">Lyase</keyword>
<gene>
    <name evidence="6" type="primary">rhmD_2</name>
    <name evidence="6" type="ORF">NCTC1934_06947</name>
</gene>
<dbReference type="InterPro" id="IPR036849">
    <property type="entry name" value="Enolase-like_C_sf"/>
</dbReference>
<dbReference type="SUPFAM" id="SSF54826">
    <property type="entry name" value="Enolase N-terminal domain-like"/>
    <property type="match status" value="1"/>
</dbReference>
<dbReference type="GO" id="GO:0000287">
    <property type="term" value="F:magnesium ion binding"/>
    <property type="evidence" value="ECO:0007669"/>
    <property type="project" value="TreeGrafter"/>
</dbReference>
<evidence type="ECO:0000259" key="5">
    <source>
        <dbReference type="SMART" id="SM00922"/>
    </source>
</evidence>
<dbReference type="EMBL" id="UGRY01000008">
    <property type="protein sequence ID" value="SUD49593.1"/>
    <property type="molecule type" value="Genomic_DNA"/>
</dbReference>
<keyword evidence="7" id="KW-1185">Reference proteome</keyword>
<dbReference type="Pfam" id="PF02746">
    <property type="entry name" value="MR_MLE_N"/>
    <property type="match status" value="1"/>
</dbReference>
<dbReference type="Gene3D" id="3.30.390.10">
    <property type="entry name" value="Enolase-like, N-terminal domain"/>
    <property type="match status" value="1"/>
</dbReference>
<dbReference type="SFLD" id="SFLDS00001">
    <property type="entry name" value="Enolase"/>
    <property type="match status" value="1"/>
</dbReference>
<protein>
    <submittedName>
        <fullName evidence="6">L-rhamnonate dehydratase</fullName>
        <ecNumber evidence="6">4.2.1.90</ecNumber>
    </submittedName>
</protein>
<dbReference type="CDD" id="cd03316">
    <property type="entry name" value="MR_like"/>
    <property type="match status" value="1"/>
</dbReference>
<dbReference type="Proteomes" id="UP000255467">
    <property type="component" value="Unassembled WGS sequence"/>
</dbReference>
<dbReference type="SMART" id="SM00922">
    <property type="entry name" value="MR_MLE"/>
    <property type="match status" value="1"/>
</dbReference>
<dbReference type="RefSeq" id="WP_051038179.1">
    <property type="nucleotide sequence ID" value="NZ_UGRY01000008.1"/>
</dbReference>
<dbReference type="AlphaFoldDB" id="A0A379JNJ3"/>
<dbReference type="PANTHER" id="PTHR13794:SF58">
    <property type="entry name" value="MITOCHONDRIAL ENOLASE SUPERFAMILY MEMBER 1"/>
    <property type="match status" value="1"/>
</dbReference>
<reference evidence="6 7" key="1">
    <citation type="submission" date="2018-06" db="EMBL/GenBank/DDBJ databases">
        <authorList>
            <consortium name="Pathogen Informatics"/>
            <person name="Doyle S."/>
        </authorList>
    </citation>
    <scope>NUCLEOTIDE SEQUENCE [LARGE SCALE GENOMIC DNA]</scope>
    <source>
        <strain evidence="6 7">NCTC1934</strain>
    </source>
</reference>
<dbReference type="InterPro" id="IPR013342">
    <property type="entry name" value="Mandelate_racemase_C"/>
</dbReference>
<dbReference type="SUPFAM" id="SSF51604">
    <property type="entry name" value="Enolase C-terminal domain-like"/>
    <property type="match status" value="1"/>
</dbReference>
<comment type="cofactor">
    <cofactor evidence="1">
        <name>Mg(2+)</name>
        <dbReference type="ChEBI" id="CHEBI:18420"/>
    </cofactor>
</comment>
<dbReference type="InterPro" id="IPR029017">
    <property type="entry name" value="Enolase-like_N"/>
</dbReference>
<evidence type="ECO:0000256" key="1">
    <source>
        <dbReference type="ARBA" id="ARBA00001946"/>
    </source>
</evidence>
<evidence type="ECO:0000256" key="3">
    <source>
        <dbReference type="ARBA" id="ARBA00022842"/>
    </source>
</evidence>
<proteinExistence type="predicted"/>
<name>A0A379JNJ3_9NOCA</name>